<evidence type="ECO:0000256" key="14">
    <source>
        <dbReference type="PIRSR" id="PIRSR602401-1"/>
    </source>
</evidence>
<reference evidence="17" key="1">
    <citation type="submission" date="2025-08" db="UniProtKB">
        <authorList>
            <consortium name="RefSeq"/>
        </authorList>
    </citation>
    <scope>IDENTIFICATION</scope>
    <source>
        <tissue evidence="17">Whole body</tissue>
    </source>
</reference>
<keyword evidence="7 14" id="KW-0479">Metal-binding</keyword>
<dbReference type="InterPro" id="IPR001128">
    <property type="entry name" value="Cyt_P450"/>
</dbReference>
<dbReference type="GO" id="GO:0005506">
    <property type="term" value="F:iron ion binding"/>
    <property type="evidence" value="ECO:0007669"/>
    <property type="project" value="InterPro"/>
</dbReference>
<keyword evidence="13" id="KW-0472">Membrane</keyword>
<comment type="subcellular location">
    <subcellularLocation>
        <location evidence="4">Endoplasmic reticulum membrane</location>
        <topology evidence="4">Peripheral membrane protein</topology>
    </subcellularLocation>
    <subcellularLocation>
        <location evidence="3">Microsome membrane</location>
        <topology evidence="3">Peripheral membrane protein</topology>
    </subcellularLocation>
</comment>
<dbReference type="GeneID" id="113402726"/>
<dbReference type="RefSeq" id="XP_026498818.2">
    <property type="nucleotide sequence ID" value="XM_026643033.2"/>
</dbReference>
<keyword evidence="6 14" id="KW-0349">Heme</keyword>
<comment type="cofactor">
    <cofactor evidence="1 14">
        <name>heme</name>
        <dbReference type="ChEBI" id="CHEBI:30413"/>
    </cofactor>
</comment>
<dbReference type="InterPro" id="IPR036396">
    <property type="entry name" value="Cyt_P450_sf"/>
</dbReference>
<evidence type="ECO:0000313" key="17">
    <source>
        <dbReference type="RefSeq" id="XP_026498818.2"/>
    </source>
</evidence>
<evidence type="ECO:0000256" key="11">
    <source>
        <dbReference type="ARBA" id="ARBA00023004"/>
    </source>
</evidence>
<evidence type="ECO:0000256" key="10">
    <source>
        <dbReference type="ARBA" id="ARBA00023002"/>
    </source>
</evidence>
<keyword evidence="9" id="KW-0492">Microsome</keyword>
<organism evidence="16 17">
    <name type="scientific">Vanessa tameamea</name>
    <name type="common">Kamehameha butterfly</name>
    <dbReference type="NCBI Taxonomy" id="334116"/>
    <lineage>
        <taxon>Eukaryota</taxon>
        <taxon>Metazoa</taxon>
        <taxon>Ecdysozoa</taxon>
        <taxon>Arthropoda</taxon>
        <taxon>Hexapoda</taxon>
        <taxon>Insecta</taxon>
        <taxon>Pterygota</taxon>
        <taxon>Neoptera</taxon>
        <taxon>Endopterygota</taxon>
        <taxon>Lepidoptera</taxon>
        <taxon>Glossata</taxon>
        <taxon>Ditrysia</taxon>
        <taxon>Papilionoidea</taxon>
        <taxon>Nymphalidae</taxon>
        <taxon>Nymphalinae</taxon>
        <taxon>Vanessa</taxon>
    </lineage>
</organism>
<evidence type="ECO:0000256" key="4">
    <source>
        <dbReference type="ARBA" id="ARBA00004406"/>
    </source>
</evidence>
<keyword evidence="16" id="KW-1185">Reference proteome</keyword>
<dbReference type="GO" id="GO:0016705">
    <property type="term" value="F:oxidoreductase activity, acting on paired donors, with incorporation or reduction of molecular oxygen"/>
    <property type="evidence" value="ECO:0007669"/>
    <property type="project" value="InterPro"/>
</dbReference>
<dbReference type="Proteomes" id="UP001652626">
    <property type="component" value="Chromosome 24"/>
</dbReference>
<dbReference type="PRINTS" id="PR00385">
    <property type="entry name" value="P450"/>
</dbReference>
<dbReference type="GO" id="GO:0020037">
    <property type="term" value="F:heme binding"/>
    <property type="evidence" value="ECO:0007669"/>
    <property type="project" value="InterPro"/>
</dbReference>
<evidence type="ECO:0000256" key="12">
    <source>
        <dbReference type="ARBA" id="ARBA00023033"/>
    </source>
</evidence>
<comment type="similarity">
    <text evidence="5 15">Belongs to the cytochrome P450 family.</text>
</comment>
<keyword evidence="8" id="KW-0256">Endoplasmic reticulum</keyword>
<dbReference type="PANTHER" id="PTHR24291">
    <property type="entry name" value="CYTOCHROME P450 FAMILY 4"/>
    <property type="match status" value="1"/>
</dbReference>
<evidence type="ECO:0000256" key="3">
    <source>
        <dbReference type="ARBA" id="ARBA00004174"/>
    </source>
</evidence>
<dbReference type="InterPro" id="IPR002401">
    <property type="entry name" value="Cyt_P450_E_grp-I"/>
</dbReference>
<evidence type="ECO:0000256" key="5">
    <source>
        <dbReference type="ARBA" id="ARBA00010617"/>
    </source>
</evidence>
<evidence type="ECO:0000256" key="15">
    <source>
        <dbReference type="RuleBase" id="RU000461"/>
    </source>
</evidence>
<name>A0A8B8INX4_VANTA</name>
<dbReference type="PANTHER" id="PTHR24291:SF189">
    <property type="entry name" value="CYTOCHROME P450 4C3-RELATED"/>
    <property type="match status" value="1"/>
</dbReference>
<dbReference type="PRINTS" id="PR00463">
    <property type="entry name" value="EP450I"/>
</dbReference>
<dbReference type="Pfam" id="PF00067">
    <property type="entry name" value="p450"/>
    <property type="match status" value="1"/>
</dbReference>
<evidence type="ECO:0000313" key="16">
    <source>
        <dbReference type="Proteomes" id="UP001652626"/>
    </source>
</evidence>
<gene>
    <name evidence="17" type="primary">LOC113402726</name>
</gene>
<evidence type="ECO:0000256" key="8">
    <source>
        <dbReference type="ARBA" id="ARBA00022824"/>
    </source>
</evidence>
<dbReference type="Gene3D" id="1.10.630.10">
    <property type="entry name" value="Cytochrome P450"/>
    <property type="match status" value="1"/>
</dbReference>
<keyword evidence="10 15" id="KW-0560">Oxidoreductase</keyword>
<evidence type="ECO:0000256" key="7">
    <source>
        <dbReference type="ARBA" id="ARBA00022723"/>
    </source>
</evidence>
<keyword evidence="12 15" id="KW-0503">Monooxygenase</keyword>
<dbReference type="OMA" id="FINTIMD"/>
<keyword evidence="11 14" id="KW-0408">Iron</keyword>
<dbReference type="PROSITE" id="PS00086">
    <property type="entry name" value="CYTOCHROME_P450"/>
    <property type="match status" value="1"/>
</dbReference>
<evidence type="ECO:0000256" key="6">
    <source>
        <dbReference type="ARBA" id="ARBA00022617"/>
    </source>
</evidence>
<dbReference type="SUPFAM" id="SSF48264">
    <property type="entry name" value="Cytochrome P450"/>
    <property type="match status" value="1"/>
</dbReference>
<feature type="binding site" description="axial binding residue" evidence="14">
    <location>
        <position position="385"/>
    </location>
    <ligand>
        <name>heme</name>
        <dbReference type="ChEBI" id="CHEBI:30413"/>
    </ligand>
    <ligandPart>
        <name>Fe</name>
        <dbReference type="ChEBI" id="CHEBI:18248"/>
    </ligandPart>
</feature>
<accession>A0A8B8INX4</accession>
<proteinExistence type="inferred from homology"/>
<evidence type="ECO:0000256" key="2">
    <source>
        <dbReference type="ARBA" id="ARBA00003690"/>
    </source>
</evidence>
<dbReference type="AlphaFoldDB" id="A0A8B8INX4"/>
<evidence type="ECO:0000256" key="13">
    <source>
        <dbReference type="ARBA" id="ARBA00023136"/>
    </source>
</evidence>
<dbReference type="InterPro" id="IPR017972">
    <property type="entry name" value="Cyt_P450_CS"/>
</dbReference>
<evidence type="ECO:0000256" key="1">
    <source>
        <dbReference type="ARBA" id="ARBA00001971"/>
    </source>
</evidence>
<evidence type="ECO:0000256" key="9">
    <source>
        <dbReference type="ARBA" id="ARBA00022848"/>
    </source>
</evidence>
<dbReference type="OrthoDB" id="1372046at2759"/>
<protein>
    <submittedName>
        <fullName evidence="17">Cytochrome P450 4g15-like</fullName>
    </submittedName>
</protein>
<dbReference type="InterPro" id="IPR050196">
    <property type="entry name" value="Cytochrome_P450_Monoox"/>
</dbReference>
<comment type="function">
    <text evidence="2">May be involved in the metabolism of insect hormones and in the breakdown of synthetic insecticides.</text>
</comment>
<dbReference type="GO" id="GO:0005789">
    <property type="term" value="C:endoplasmic reticulum membrane"/>
    <property type="evidence" value="ECO:0007669"/>
    <property type="project" value="UniProtKB-SubCell"/>
</dbReference>
<sequence>MIFGNSIQLWDKFKSMTQECFTKGHAVYFLLGPKKIYFLTDPDDIAVVANVCLQKDTIFGVKCKELVGDGLLFSDVITWRRHRKIILPTFNQQVLDTYLPIFNNKARKLVKVFEKESGKGLFDHSTYLRQMTLETVCSTAMGVEINEAEAVNYTNALHLAFDNGTERYQKIWLQIDFIYNLSNMKKEQDKCIEVVYEMTRQVLSKKKKLYEMTNNNKEGINSFIEHLLNSNELSEKEIINEVHNMIIAGSDTSSSVLLFTLILIGSYPEAQKKILDELLYIFGDSDRDLVKQDLGKMTYTEAVLKESMRFLVMAPFVMRYIDKEVKIKNYTLRPGNNCIFSFYGVHRHDIWGNDADQFKPERWLESELPSNSKAYMAFSIGKRNCIGRSYAMMLMKTTLAHLLRCYRINSDYKQLQIKLNVLIKPVNNYYISIENYKKC</sequence>
<dbReference type="GO" id="GO:0004497">
    <property type="term" value="F:monooxygenase activity"/>
    <property type="evidence" value="ECO:0007669"/>
    <property type="project" value="UniProtKB-KW"/>
</dbReference>